<evidence type="ECO:0000259" key="9">
    <source>
        <dbReference type="PROSITE" id="PS50146"/>
    </source>
</evidence>
<dbReference type="InterPro" id="IPR017438">
    <property type="entry name" value="ATP-NAD_kinase_N"/>
</dbReference>
<dbReference type="PANTHER" id="PTHR12358">
    <property type="entry name" value="SPHINGOSINE KINASE"/>
    <property type="match status" value="1"/>
</dbReference>
<accession>A0ABU9X5N4</accession>
<dbReference type="PROSITE" id="PS50146">
    <property type="entry name" value="DAGK"/>
    <property type="match status" value="1"/>
</dbReference>
<name>A0ABU9X5N4_9MICC</name>
<dbReference type="InterPro" id="IPR016064">
    <property type="entry name" value="NAD/diacylglycerol_kinase_sf"/>
</dbReference>
<feature type="domain" description="DAGKc" evidence="9">
    <location>
        <begin position="1"/>
        <end position="128"/>
    </location>
</feature>
<keyword evidence="7" id="KW-0444">Lipid biosynthesis</keyword>
<evidence type="ECO:0000313" key="11">
    <source>
        <dbReference type="Proteomes" id="UP001422074"/>
    </source>
</evidence>
<dbReference type="Gene3D" id="2.60.200.40">
    <property type="match status" value="1"/>
</dbReference>
<dbReference type="SMART" id="SM00046">
    <property type="entry name" value="DAGKc"/>
    <property type="match status" value="1"/>
</dbReference>
<dbReference type="Proteomes" id="UP001422074">
    <property type="component" value="Unassembled WGS sequence"/>
</dbReference>
<dbReference type="InterPro" id="IPR045540">
    <property type="entry name" value="YegS/DAGK_C"/>
</dbReference>
<protein>
    <submittedName>
        <fullName evidence="10">Diacylglycerol kinase family protein</fullName>
    </submittedName>
</protein>
<keyword evidence="8" id="KW-1208">Phospholipid metabolism</keyword>
<evidence type="ECO:0000256" key="7">
    <source>
        <dbReference type="ARBA" id="ARBA00023209"/>
    </source>
</evidence>
<comment type="similarity">
    <text evidence="2">Belongs to the diacylglycerol/lipid kinase family.</text>
</comment>
<reference evidence="10 11" key="1">
    <citation type="submission" date="2024-05" db="EMBL/GenBank/DDBJ databases">
        <title>Sinomonas sp. nov., isolated from a waste landfill.</title>
        <authorList>
            <person name="Zhao Y."/>
        </authorList>
    </citation>
    <scope>NUCLEOTIDE SEQUENCE [LARGE SCALE GENOMIC DNA]</scope>
    <source>
        <strain evidence="10 11">CCTCC AB2014300</strain>
    </source>
</reference>
<evidence type="ECO:0000256" key="5">
    <source>
        <dbReference type="ARBA" id="ARBA00022777"/>
    </source>
</evidence>
<organism evidence="10 11">
    <name type="scientific">Sinomonas halotolerans</name>
    <dbReference type="NCBI Taxonomy" id="1644133"/>
    <lineage>
        <taxon>Bacteria</taxon>
        <taxon>Bacillati</taxon>
        <taxon>Actinomycetota</taxon>
        <taxon>Actinomycetes</taxon>
        <taxon>Micrococcales</taxon>
        <taxon>Micrococcaceae</taxon>
        <taxon>Sinomonas</taxon>
    </lineage>
</organism>
<dbReference type="GO" id="GO:0016301">
    <property type="term" value="F:kinase activity"/>
    <property type="evidence" value="ECO:0007669"/>
    <property type="project" value="UniProtKB-KW"/>
</dbReference>
<dbReference type="InterPro" id="IPR001206">
    <property type="entry name" value="Diacylglycerol_kinase_cat_dom"/>
</dbReference>
<dbReference type="Gene3D" id="3.40.50.10330">
    <property type="entry name" value="Probable inorganic polyphosphate/atp-NAD kinase, domain 1"/>
    <property type="match status" value="1"/>
</dbReference>
<sequence>MKSCALVVNPSKARAEEIAEAFRGRCAEVGAEPIVLRTTVEDPGGGMAHEALERGVDLVVVAGGDGTVRAAAGELTGTEVPLGVVPLGTGNLLARNLGLPIDDTAAALDIVFGAAERRIDVAWARIDGGEEKAFVVMAGMGLDATIMANTDDDLKAKAGWFAYIASAAKTVVGESWRMRVDVDGKPAIERRQRGVMVGNCGKIQGDVEVFPGAKIDDGILDVLAVAPKGVVGWLRVATALLSRVRRHSPPDLGHFTGRMVRIAAVRPHDVQLDGDHLGEGSTMTFRVDDKALLVRAAAGD</sequence>
<evidence type="ECO:0000313" key="10">
    <source>
        <dbReference type="EMBL" id="MEN2745423.1"/>
    </source>
</evidence>
<dbReference type="SUPFAM" id="SSF111331">
    <property type="entry name" value="NAD kinase/diacylglycerol kinase-like"/>
    <property type="match status" value="1"/>
</dbReference>
<comment type="cofactor">
    <cofactor evidence="1">
        <name>Mg(2+)</name>
        <dbReference type="ChEBI" id="CHEBI:18420"/>
    </cofactor>
</comment>
<keyword evidence="7" id="KW-0443">Lipid metabolism</keyword>
<keyword evidence="11" id="KW-1185">Reference proteome</keyword>
<evidence type="ECO:0000256" key="2">
    <source>
        <dbReference type="ARBA" id="ARBA00005983"/>
    </source>
</evidence>
<keyword evidence="4" id="KW-0547">Nucleotide-binding</keyword>
<dbReference type="Pfam" id="PF00781">
    <property type="entry name" value="DAGK_cat"/>
    <property type="match status" value="1"/>
</dbReference>
<keyword evidence="6" id="KW-0067">ATP-binding</keyword>
<keyword evidence="7" id="KW-0594">Phospholipid biosynthesis</keyword>
<evidence type="ECO:0000256" key="1">
    <source>
        <dbReference type="ARBA" id="ARBA00001946"/>
    </source>
</evidence>
<dbReference type="PANTHER" id="PTHR12358:SF54">
    <property type="entry name" value="SPHINGOSINE KINASE RELATED PROTEIN"/>
    <property type="match status" value="1"/>
</dbReference>
<dbReference type="RefSeq" id="WP_345885784.1">
    <property type="nucleotide sequence ID" value="NZ_JBDFRB010000012.1"/>
</dbReference>
<dbReference type="EMBL" id="JBDFRB010000012">
    <property type="protein sequence ID" value="MEN2745423.1"/>
    <property type="molecule type" value="Genomic_DNA"/>
</dbReference>
<evidence type="ECO:0000256" key="6">
    <source>
        <dbReference type="ARBA" id="ARBA00022840"/>
    </source>
</evidence>
<keyword evidence="3" id="KW-0808">Transferase</keyword>
<evidence type="ECO:0000256" key="4">
    <source>
        <dbReference type="ARBA" id="ARBA00022741"/>
    </source>
</evidence>
<proteinExistence type="inferred from homology"/>
<dbReference type="InterPro" id="IPR050187">
    <property type="entry name" value="Lipid_Phosphate_FormReg"/>
</dbReference>
<gene>
    <name evidence="10" type="ORF">ABCQ75_12885</name>
</gene>
<comment type="caution">
    <text evidence="10">The sequence shown here is derived from an EMBL/GenBank/DDBJ whole genome shotgun (WGS) entry which is preliminary data.</text>
</comment>
<keyword evidence="5 10" id="KW-0418">Kinase</keyword>
<dbReference type="Pfam" id="PF19279">
    <property type="entry name" value="YegS_C"/>
    <property type="match status" value="1"/>
</dbReference>
<evidence type="ECO:0000256" key="3">
    <source>
        <dbReference type="ARBA" id="ARBA00022679"/>
    </source>
</evidence>
<evidence type="ECO:0000256" key="8">
    <source>
        <dbReference type="ARBA" id="ARBA00023264"/>
    </source>
</evidence>